<keyword evidence="4" id="KW-0808">Transferase</keyword>
<feature type="transmembrane region" description="Helical" evidence="7">
    <location>
        <begin position="116"/>
        <end position="135"/>
    </location>
</feature>
<dbReference type="OrthoDB" id="9766459at2"/>
<feature type="domain" description="Histidine kinase" evidence="8">
    <location>
        <begin position="267"/>
        <end position="480"/>
    </location>
</feature>
<keyword evidence="5 9" id="KW-0418">Kinase</keyword>
<dbReference type="PROSITE" id="PS50109">
    <property type="entry name" value="HIS_KIN"/>
    <property type="match status" value="1"/>
</dbReference>
<feature type="transmembrane region" description="Helical" evidence="7">
    <location>
        <begin position="56"/>
        <end position="74"/>
    </location>
</feature>
<protein>
    <recommendedName>
        <fullName evidence="2">histidine kinase</fullName>
        <ecNumber evidence="2">2.7.13.3</ecNumber>
    </recommendedName>
</protein>
<dbReference type="SMART" id="SM00387">
    <property type="entry name" value="HATPase_c"/>
    <property type="match status" value="1"/>
</dbReference>
<dbReference type="STRING" id="947013.SAMN04488109_0841"/>
<feature type="transmembrane region" description="Helical" evidence="7">
    <location>
        <begin position="86"/>
        <end position="104"/>
    </location>
</feature>
<comment type="catalytic activity">
    <reaction evidence="1">
        <text>ATP + protein L-histidine = ADP + protein N-phospho-L-histidine.</text>
        <dbReference type="EC" id="2.7.13.3"/>
    </reaction>
</comment>
<evidence type="ECO:0000313" key="9">
    <source>
        <dbReference type="EMBL" id="SHG56331.1"/>
    </source>
</evidence>
<keyword evidence="7" id="KW-1133">Transmembrane helix</keyword>
<evidence type="ECO:0000313" key="10">
    <source>
        <dbReference type="Proteomes" id="UP000184212"/>
    </source>
</evidence>
<evidence type="ECO:0000256" key="3">
    <source>
        <dbReference type="ARBA" id="ARBA00022553"/>
    </source>
</evidence>
<keyword evidence="7" id="KW-0812">Transmembrane</keyword>
<dbReference type="Pfam" id="PF02518">
    <property type="entry name" value="HATPase_c"/>
    <property type="match status" value="1"/>
</dbReference>
<dbReference type="Gene3D" id="1.10.287.130">
    <property type="match status" value="1"/>
</dbReference>
<keyword evidence="6" id="KW-0175">Coiled coil</keyword>
<dbReference type="InterPro" id="IPR005467">
    <property type="entry name" value="His_kinase_dom"/>
</dbReference>
<feature type="transmembrane region" description="Helical" evidence="7">
    <location>
        <begin position="176"/>
        <end position="197"/>
    </location>
</feature>
<dbReference type="SMART" id="SM00388">
    <property type="entry name" value="HisKA"/>
    <property type="match status" value="1"/>
</dbReference>
<dbReference type="RefSeq" id="WP_073131363.1">
    <property type="nucleotide sequence ID" value="NZ_FQWQ01000001.1"/>
</dbReference>
<evidence type="ECO:0000256" key="5">
    <source>
        <dbReference type="ARBA" id="ARBA00022777"/>
    </source>
</evidence>
<dbReference type="InterPro" id="IPR003594">
    <property type="entry name" value="HATPase_dom"/>
</dbReference>
<dbReference type="PANTHER" id="PTHR43304:SF1">
    <property type="entry name" value="PAC DOMAIN-CONTAINING PROTEIN"/>
    <property type="match status" value="1"/>
</dbReference>
<dbReference type="InterPro" id="IPR036890">
    <property type="entry name" value="HATPase_C_sf"/>
</dbReference>
<evidence type="ECO:0000259" key="8">
    <source>
        <dbReference type="PROSITE" id="PS50109"/>
    </source>
</evidence>
<dbReference type="CDD" id="cd00082">
    <property type="entry name" value="HisKA"/>
    <property type="match status" value="1"/>
</dbReference>
<keyword evidence="7" id="KW-0472">Membrane</keyword>
<feature type="transmembrane region" description="Helical" evidence="7">
    <location>
        <begin position="32"/>
        <end position="50"/>
    </location>
</feature>
<dbReference type="EC" id="2.7.13.3" evidence="2"/>
<dbReference type="AlphaFoldDB" id="A0A1M5KU77"/>
<dbReference type="InterPro" id="IPR052162">
    <property type="entry name" value="Sensor_kinase/Photoreceptor"/>
</dbReference>
<keyword evidence="3" id="KW-0597">Phosphoprotein</keyword>
<dbReference type="Proteomes" id="UP000184212">
    <property type="component" value="Unassembled WGS sequence"/>
</dbReference>
<dbReference type="EMBL" id="FQWQ01000001">
    <property type="protein sequence ID" value="SHG56331.1"/>
    <property type="molecule type" value="Genomic_DNA"/>
</dbReference>
<evidence type="ECO:0000256" key="2">
    <source>
        <dbReference type="ARBA" id="ARBA00012438"/>
    </source>
</evidence>
<dbReference type="PANTHER" id="PTHR43304">
    <property type="entry name" value="PHYTOCHROME-LIKE PROTEIN CPH1"/>
    <property type="match status" value="1"/>
</dbReference>
<gene>
    <name evidence="9" type="ORF">SAMN04488109_0841</name>
</gene>
<accession>A0A1M5KU77</accession>
<organism evidence="9 10">
    <name type="scientific">Chryseolinea serpens</name>
    <dbReference type="NCBI Taxonomy" id="947013"/>
    <lineage>
        <taxon>Bacteria</taxon>
        <taxon>Pseudomonadati</taxon>
        <taxon>Bacteroidota</taxon>
        <taxon>Cytophagia</taxon>
        <taxon>Cytophagales</taxon>
        <taxon>Fulvivirgaceae</taxon>
        <taxon>Chryseolinea</taxon>
    </lineage>
</organism>
<evidence type="ECO:0000256" key="1">
    <source>
        <dbReference type="ARBA" id="ARBA00000085"/>
    </source>
</evidence>
<feature type="transmembrane region" description="Helical" evidence="7">
    <location>
        <begin position="142"/>
        <end position="164"/>
    </location>
</feature>
<dbReference type="InterPro" id="IPR004358">
    <property type="entry name" value="Sig_transdc_His_kin-like_C"/>
</dbReference>
<dbReference type="InterPro" id="IPR003661">
    <property type="entry name" value="HisK_dim/P_dom"/>
</dbReference>
<dbReference type="SUPFAM" id="SSF47384">
    <property type="entry name" value="Homodimeric domain of signal transducing histidine kinase"/>
    <property type="match status" value="1"/>
</dbReference>
<dbReference type="PRINTS" id="PR00344">
    <property type="entry name" value="BCTRLSENSOR"/>
</dbReference>
<proteinExistence type="predicted"/>
<evidence type="ECO:0000256" key="4">
    <source>
        <dbReference type="ARBA" id="ARBA00022679"/>
    </source>
</evidence>
<dbReference type="InterPro" id="IPR036097">
    <property type="entry name" value="HisK_dim/P_sf"/>
</dbReference>
<sequence>MSPLTFFKNIAWYGTSPRFPHWKNRTIINTNGMAFILAAIAGLLTAATVATHPFEPGFLVLIFMTLFNAFLPWINKAGHYTLSRHLLTLNAVIGALTMTLLRKLTPGGEEAMSLFYQPRAAMLVMAIIPFVVFHFRERRHLIINMLIGFLGLFFFDPIHNLFGVGYYQLGHPEPDYYFTNVIYFCLYFFVVIGVGFLKRMMETYERRNEELIEKLNTAKRQAEAQNEQLESKRYILSQLLDKKDNDLTDITEELARYNQELMQYSYTISHNLRGPVASMLGLLELQKLNTGDLDTRELLDHMEKSVLNLDHIIRDLNRIVDERQNKFHVREDVSLETETHQILALLDDHIREHGVTIRKDFSRMPTVFAVQARVNYILQTLISNAIQYRSPDRPPEIWLSSYPENGCAVIEVRDNGLGINMKRYHERLFKPFQRFHPHASGKGLSLYLAKLQVEKMSGRITVESSRDIGTSFRIYLEHALKDKA</sequence>
<evidence type="ECO:0000256" key="7">
    <source>
        <dbReference type="SAM" id="Phobius"/>
    </source>
</evidence>
<dbReference type="SUPFAM" id="SSF55874">
    <property type="entry name" value="ATPase domain of HSP90 chaperone/DNA topoisomerase II/histidine kinase"/>
    <property type="match status" value="1"/>
</dbReference>
<keyword evidence="10" id="KW-1185">Reference proteome</keyword>
<dbReference type="GO" id="GO:0000155">
    <property type="term" value="F:phosphorelay sensor kinase activity"/>
    <property type="evidence" value="ECO:0007669"/>
    <property type="project" value="InterPro"/>
</dbReference>
<dbReference type="Gene3D" id="3.30.565.10">
    <property type="entry name" value="Histidine kinase-like ATPase, C-terminal domain"/>
    <property type="match status" value="1"/>
</dbReference>
<reference evidence="9 10" key="1">
    <citation type="submission" date="2016-11" db="EMBL/GenBank/DDBJ databases">
        <authorList>
            <person name="Jaros S."/>
            <person name="Januszkiewicz K."/>
            <person name="Wedrychowicz H."/>
        </authorList>
    </citation>
    <scope>NUCLEOTIDE SEQUENCE [LARGE SCALE GENOMIC DNA]</scope>
    <source>
        <strain evidence="9 10">DSM 24574</strain>
    </source>
</reference>
<name>A0A1M5KU77_9BACT</name>
<evidence type="ECO:0000256" key="6">
    <source>
        <dbReference type="SAM" id="Coils"/>
    </source>
</evidence>
<feature type="coiled-coil region" evidence="6">
    <location>
        <begin position="194"/>
        <end position="260"/>
    </location>
</feature>